<evidence type="ECO:0000256" key="5">
    <source>
        <dbReference type="PROSITE-ProRule" id="PRU10137"/>
    </source>
</evidence>
<dbReference type="EMBL" id="CP045503">
    <property type="protein sequence ID" value="QPG59397.1"/>
    <property type="molecule type" value="Genomic_DNA"/>
</dbReference>
<evidence type="ECO:0000256" key="3">
    <source>
        <dbReference type="ARBA" id="ARBA00023125"/>
    </source>
</evidence>
<dbReference type="Pfam" id="PF02796">
    <property type="entry name" value="HTH_7"/>
    <property type="match status" value="1"/>
</dbReference>
<dbReference type="PANTHER" id="PTHR30461:SF26">
    <property type="entry name" value="RESOLVASE HOMOLOG YNEB"/>
    <property type="match status" value="1"/>
</dbReference>
<dbReference type="InterPro" id="IPR009057">
    <property type="entry name" value="Homeodomain-like_sf"/>
</dbReference>
<reference evidence="7" key="1">
    <citation type="submission" date="2021-07" db="EMBL/GenBank/DDBJ databases">
        <title>Shewanella sp. YLB-07 whole genome sequence.</title>
        <authorList>
            <person name="Yu L."/>
        </authorList>
    </citation>
    <scope>NUCLEOTIDE SEQUENCE</scope>
    <source>
        <strain evidence="7">YLB-08</strain>
    </source>
</reference>
<dbReference type="InterPro" id="IPR050639">
    <property type="entry name" value="SSR_resolvase"/>
</dbReference>
<dbReference type="SUPFAM" id="SSF53041">
    <property type="entry name" value="Resolvase-like"/>
    <property type="match status" value="1"/>
</dbReference>
<dbReference type="PANTHER" id="PTHR30461">
    <property type="entry name" value="DNA-INVERTASE FROM LAMBDOID PROPHAGE"/>
    <property type="match status" value="1"/>
</dbReference>
<dbReference type="PROSITE" id="PS00397">
    <property type="entry name" value="RECOMBINASES_1"/>
    <property type="match status" value="1"/>
</dbReference>
<dbReference type="InterPro" id="IPR006119">
    <property type="entry name" value="Resolv_N"/>
</dbReference>
<dbReference type="SMART" id="SM00857">
    <property type="entry name" value="Resolvase"/>
    <property type="match status" value="1"/>
</dbReference>
<evidence type="ECO:0000256" key="1">
    <source>
        <dbReference type="ARBA" id="ARBA00009913"/>
    </source>
</evidence>
<dbReference type="InterPro" id="IPR018247">
    <property type="entry name" value="EF_Hand_1_Ca_BS"/>
</dbReference>
<feature type="active site" description="O-(5'-phospho-DNA)-serine intermediate" evidence="5">
    <location>
        <position position="10"/>
    </location>
</feature>
<keyword evidence="3" id="KW-0238">DNA-binding</keyword>
<dbReference type="CDD" id="cd03768">
    <property type="entry name" value="SR_ResInv"/>
    <property type="match status" value="1"/>
</dbReference>
<keyword evidence="4" id="KW-0233">DNA recombination</keyword>
<dbReference type="RefSeq" id="WP_142871513.1">
    <property type="nucleotide sequence ID" value="NZ_CP045503.2"/>
</dbReference>
<organism evidence="7 8">
    <name type="scientific">Shewanella eurypsychrophilus</name>
    <dbReference type="NCBI Taxonomy" id="2593656"/>
    <lineage>
        <taxon>Bacteria</taxon>
        <taxon>Pseudomonadati</taxon>
        <taxon>Pseudomonadota</taxon>
        <taxon>Gammaproteobacteria</taxon>
        <taxon>Alteromonadales</taxon>
        <taxon>Shewanellaceae</taxon>
        <taxon>Shewanella</taxon>
    </lineage>
</organism>
<comment type="similarity">
    <text evidence="1">Belongs to the site-specific recombinase resolvase family.</text>
</comment>
<dbReference type="Pfam" id="PF00239">
    <property type="entry name" value="Resolvase"/>
    <property type="match status" value="1"/>
</dbReference>
<sequence length="181" mass="20009">MTTIAYIRVSTVDQNTDRQLDGVEFDKAFTDRCSGGSLERPELDRLREFVREGDTVVIHSIDRLARNIDDLRGLVAEFRQQGVNVTFVKEGLTFTADDASPMAELMLSMLGAVAQFERSMIRERQQEGIAKAKARGVYSGRKASTDVHQQVKQLLADGVSMRKIAAQVGCSLSTVQRVKGG</sequence>
<evidence type="ECO:0000313" key="8">
    <source>
        <dbReference type="Proteomes" id="UP000316416"/>
    </source>
</evidence>
<evidence type="ECO:0000256" key="2">
    <source>
        <dbReference type="ARBA" id="ARBA00022908"/>
    </source>
</evidence>
<dbReference type="InterPro" id="IPR006118">
    <property type="entry name" value="Recombinase_CS"/>
</dbReference>
<dbReference type="InterPro" id="IPR006120">
    <property type="entry name" value="Resolvase_HTH_dom"/>
</dbReference>
<dbReference type="PROSITE" id="PS00398">
    <property type="entry name" value="RECOMBINASES_2"/>
    <property type="match status" value="1"/>
</dbReference>
<keyword evidence="2" id="KW-0229">DNA integration</keyword>
<dbReference type="SUPFAM" id="SSF46689">
    <property type="entry name" value="Homeodomain-like"/>
    <property type="match status" value="1"/>
</dbReference>
<dbReference type="Proteomes" id="UP000316416">
    <property type="component" value="Chromosome"/>
</dbReference>
<keyword evidence="8" id="KW-1185">Reference proteome</keyword>
<dbReference type="Gene3D" id="3.40.50.1390">
    <property type="entry name" value="Resolvase, N-terminal catalytic domain"/>
    <property type="match status" value="1"/>
</dbReference>
<gene>
    <name evidence="7" type="ORF">FM038_019920</name>
</gene>
<dbReference type="InterPro" id="IPR036162">
    <property type="entry name" value="Resolvase-like_N_sf"/>
</dbReference>
<feature type="domain" description="Resolvase/invertase-type recombinase catalytic" evidence="6">
    <location>
        <begin position="2"/>
        <end position="136"/>
    </location>
</feature>
<proteinExistence type="inferred from homology"/>
<dbReference type="Gene3D" id="1.10.10.60">
    <property type="entry name" value="Homeodomain-like"/>
    <property type="match status" value="1"/>
</dbReference>
<evidence type="ECO:0000256" key="4">
    <source>
        <dbReference type="ARBA" id="ARBA00023172"/>
    </source>
</evidence>
<name>A0ABX6VAL1_9GAMM</name>
<evidence type="ECO:0000313" key="7">
    <source>
        <dbReference type="EMBL" id="QPG59397.1"/>
    </source>
</evidence>
<accession>A0ABX6VAL1</accession>
<evidence type="ECO:0000259" key="6">
    <source>
        <dbReference type="PROSITE" id="PS51736"/>
    </source>
</evidence>
<protein>
    <submittedName>
        <fullName evidence="7">Recombinase family protein</fullName>
    </submittedName>
</protein>
<dbReference type="PROSITE" id="PS00018">
    <property type="entry name" value="EF_HAND_1"/>
    <property type="match status" value="1"/>
</dbReference>
<dbReference type="PROSITE" id="PS51736">
    <property type="entry name" value="RECOMBINASES_3"/>
    <property type="match status" value="1"/>
</dbReference>